<keyword evidence="5 8" id="KW-0808">Transferase</keyword>
<accession>A0A3M8KU78</accession>
<dbReference type="OrthoDB" id="9809920at2"/>
<dbReference type="UniPathway" id="UPA00053">
    <property type="reaction ID" value="UER00089"/>
</dbReference>
<dbReference type="InterPro" id="IPR013792">
    <property type="entry name" value="RNA3'P_cycl/enolpyr_Trfase_a/b"/>
</dbReference>
<keyword evidence="6 8" id="KW-0057">Aromatic amino acid biosynthesis</keyword>
<feature type="binding site" evidence="8">
    <location>
        <position position="45"/>
    </location>
    <ligand>
        <name>phosphoenolpyruvate</name>
        <dbReference type="ChEBI" id="CHEBI:58702"/>
    </ligand>
</feature>
<feature type="binding site" evidence="8">
    <location>
        <position position="192"/>
    </location>
    <ligand>
        <name>3-phosphoshikimate</name>
        <dbReference type="ChEBI" id="CHEBI:145989"/>
    </ligand>
</feature>
<comment type="caution">
    <text evidence="8">Lacks conserved residue(s) required for the propagation of feature annotation.</text>
</comment>
<feature type="binding site" evidence="8">
    <location>
        <position position="221"/>
    </location>
    <ligand>
        <name>3-phosphoshikimate</name>
        <dbReference type="ChEBI" id="CHEBI:145989"/>
    </ligand>
</feature>
<reference evidence="11 12" key="1">
    <citation type="submission" date="2018-11" db="EMBL/GenBank/DDBJ databases">
        <title>Cryobacterium sp. nov., isolated from rhizosphere soil of lettuce.</title>
        <authorList>
            <person name="Wang Y."/>
        </authorList>
    </citation>
    <scope>NUCLEOTIDE SEQUENCE [LARGE SCALE GENOMIC DNA]</scope>
    <source>
        <strain evidence="11 12">NEAU-85</strain>
    </source>
</reference>
<evidence type="ECO:0000259" key="10">
    <source>
        <dbReference type="Pfam" id="PF00275"/>
    </source>
</evidence>
<evidence type="ECO:0000256" key="5">
    <source>
        <dbReference type="ARBA" id="ARBA00022679"/>
    </source>
</evidence>
<feature type="domain" description="Enolpyruvate transferase" evidence="10">
    <location>
        <begin position="32"/>
        <end position="439"/>
    </location>
</feature>
<evidence type="ECO:0000256" key="8">
    <source>
        <dbReference type="HAMAP-Rule" id="MF_00210"/>
    </source>
</evidence>
<dbReference type="RefSeq" id="WP_123046698.1">
    <property type="nucleotide sequence ID" value="NZ_RDSR01000026.1"/>
</dbReference>
<dbReference type="Gene3D" id="3.65.10.10">
    <property type="entry name" value="Enolpyruvate transferase domain"/>
    <property type="match status" value="2"/>
</dbReference>
<comment type="catalytic activity">
    <reaction evidence="7">
        <text>3-phosphoshikimate + phosphoenolpyruvate = 5-O-(1-carboxyvinyl)-3-phosphoshikimate + phosphate</text>
        <dbReference type="Rhea" id="RHEA:21256"/>
        <dbReference type="ChEBI" id="CHEBI:43474"/>
        <dbReference type="ChEBI" id="CHEBI:57701"/>
        <dbReference type="ChEBI" id="CHEBI:58702"/>
        <dbReference type="ChEBI" id="CHEBI:145989"/>
        <dbReference type="EC" id="2.5.1.19"/>
    </reaction>
    <physiologicalReaction direction="left-to-right" evidence="7">
        <dbReference type="Rhea" id="RHEA:21257"/>
    </physiologicalReaction>
</comment>
<dbReference type="Pfam" id="PF00275">
    <property type="entry name" value="EPSP_synthase"/>
    <property type="match status" value="1"/>
</dbReference>
<feature type="binding site" evidence="8">
    <location>
        <position position="193"/>
    </location>
    <ligand>
        <name>3-phosphoshikimate</name>
        <dbReference type="ChEBI" id="CHEBI:145989"/>
    </ligand>
</feature>
<dbReference type="FunFam" id="3.65.10.10:FF:000011">
    <property type="entry name" value="3-phosphoshikimate 1-carboxyvinyltransferase"/>
    <property type="match status" value="1"/>
</dbReference>
<dbReference type="Proteomes" id="UP000279859">
    <property type="component" value="Unassembled WGS sequence"/>
</dbReference>
<protein>
    <recommendedName>
        <fullName evidence="8">3-phosphoshikimate 1-carboxyvinyltransferase</fullName>
        <ecNumber evidence="8">2.5.1.19</ecNumber>
    </recommendedName>
    <alternativeName>
        <fullName evidence="8">5-enolpyruvylshikimate-3-phosphate synthase</fullName>
        <shortName evidence="8">EPSP synthase</shortName>
        <shortName evidence="8">EPSPS</shortName>
    </alternativeName>
</protein>
<dbReference type="PANTHER" id="PTHR21090">
    <property type="entry name" value="AROM/DEHYDROQUINATE SYNTHASE"/>
    <property type="match status" value="1"/>
</dbReference>
<evidence type="ECO:0000313" key="12">
    <source>
        <dbReference type="Proteomes" id="UP000279859"/>
    </source>
</evidence>
<comment type="function">
    <text evidence="8">Catalyzes the transfer of the enolpyruvyl moiety of phosphoenolpyruvate (PEP) to the 5-hydroxyl of shikimate-3-phosphate (S3P) to produce enolpyruvyl shikimate-3-phosphate and inorganic phosphate.</text>
</comment>
<dbReference type="PIRSF" id="PIRSF000505">
    <property type="entry name" value="EPSPS"/>
    <property type="match status" value="1"/>
</dbReference>
<keyword evidence="4 8" id="KW-0028">Amino-acid biosynthesis</keyword>
<dbReference type="NCBIfam" id="TIGR01356">
    <property type="entry name" value="aroA"/>
    <property type="match status" value="1"/>
</dbReference>
<gene>
    <name evidence="8 11" type="primary">aroA</name>
    <name evidence="11" type="ORF">EEJ31_12910</name>
</gene>
<dbReference type="GO" id="GO:0003866">
    <property type="term" value="F:3-phosphoshikimate 1-carboxyvinyltransferase activity"/>
    <property type="evidence" value="ECO:0007669"/>
    <property type="project" value="UniProtKB-UniRule"/>
</dbReference>
<feature type="binding site" evidence="8">
    <location>
        <position position="194"/>
    </location>
    <ligand>
        <name>phosphoenolpyruvate</name>
        <dbReference type="ChEBI" id="CHEBI:58702"/>
    </ligand>
</feature>
<feature type="region of interest" description="Disordered" evidence="9">
    <location>
        <begin position="1"/>
        <end position="23"/>
    </location>
</feature>
<dbReference type="EC" id="2.5.1.19" evidence="8"/>
<dbReference type="SUPFAM" id="SSF55205">
    <property type="entry name" value="EPT/RTPC-like"/>
    <property type="match status" value="1"/>
</dbReference>
<evidence type="ECO:0000256" key="3">
    <source>
        <dbReference type="ARBA" id="ARBA00022490"/>
    </source>
</evidence>
<sequence>MLTSRYSKPEFNPYGDNAPDTGDELWAAPTAAGPLATRMSLPGSKSLTNRELVLSALADAPSRLVAPLQSRDTDLMVAALRQLGTGVESVTGADDVPDLRITPGELLGSTTIDCGLAGTVMRFLPPVAALALGPTTFDGDAGARRRPMRTTVTSLRALGADINDDGRLALPFTVHGTGRLAGGAITIDASTSSQFVSGLLLSAARFDNGLQLRHEGARLPSLPHIEMTIATLAGRGVTVESAAVGEWTVAPGPIRGAEVAIEPDLSNAAPFLAAALVAGGSVTITGWPATTTQVGADLAELLPLFGATVSHDGGSLTVTAGDGIRGVDLDLSTGGELAPNLVALAALADSPSTITGIGHIRHHETDRLAALAAEINGLGGQVTELEDGLRIEPRPLHGGVWRSYDDHRMATSGAIIGLAVPRVEVENIGTTAKTLPQFASLWRSMIAGPAEARL</sequence>
<evidence type="ECO:0000256" key="4">
    <source>
        <dbReference type="ARBA" id="ARBA00022605"/>
    </source>
</evidence>
<name>A0A3M8KU78_9MICO</name>
<evidence type="ECO:0000313" key="11">
    <source>
        <dbReference type="EMBL" id="RNE56813.1"/>
    </source>
</evidence>
<evidence type="ECO:0000256" key="9">
    <source>
        <dbReference type="SAM" id="MobiDB-lite"/>
    </source>
</evidence>
<dbReference type="InterPro" id="IPR036968">
    <property type="entry name" value="Enolpyruvate_Tfrase_sf"/>
</dbReference>
<dbReference type="GO" id="GO:0009073">
    <property type="term" value="P:aromatic amino acid family biosynthetic process"/>
    <property type="evidence" value="ECO:0007669"/>
    <property type="project" value="UniProtKB-KW"/>
</dbReference>
<comment type="caution">
    <text evidence="11">The sequence shown here is derived from an EMBL/GenBank/DDBJ whole genome shotgun (WGS) entry which is preliminary data.</text>
</comment>
<evidence type="ECO:0000256" key="7">
    <source>
        <dbReference type="ARBA" id="ARBA00044633"/>
    </source>
</evidence>
<feature type="binding site" evidence="8">
    <location>
        <position position="408"/>
    </location>
    <ligand>
        <name>phosphoenolpyruvate</name>
        <dbReference type="ChEBI" id="CHEBI:58702"/>
    </ligand>
</feature>
<feature type="binding site" evidence="8">
    <location>
        <position position="50"/>
    </location>
    <ligand>
        <name>3-phosphoshikimate</name>
        <dbReference type="ChEBI" id="CHEBI:145989"/>
    </ligand>
</feature>
<feature type="binding site" evidence="8">
    <location>
        <position position="363"/>
    </location>
    <ligand>
        <name>3-phosphoshikimate</name>
        <dbReference type="ChEBI" id="CHEBI:145989"/>
    </ligand>
</feature>
<dbReference type="PROSITE" id="PS00885">
    <property type="entry name" value="EPSP_SYNTHASE_2"/>
    <property type="match status" value="1"/>
</dbReference>
<dbReference type="FunFam" id="3.65.10.10:FF:000010">
    <property type="entry name" value="3-phosphoshikimate 1-carboxyvinyltransferase"/>
    <property type="match status" value="1"/>
</dbReference>
<feature type="binding site" evidence="8">
    <location>
        <position position="194"/>
    </location>
    <ligand>
        <name>3-phosphoshikimate</name>
        <dbReference type="ChEBI" id="CHEBI:145989"/>
    </ligand>
</feature>
<dbReference type="GO" id="GO:0009423">
    <property type="term" value="P:chorismate biosynthetic process"/>
    <property type="evidence" value="ECO:0007669"/>
    <property type="project" value="UniProtKB-UniRule"/>
</dbReference>
<proteinExistence type="inferred from homology"/>
<feature type="binding site" evidence="8">
    <location>
        <position position="336"/>
    </location>
    <ligand>
        <name>3-phosphoshikimate</name>
        <dbReference type="ChEBI" id="CHEBI:145989"/>
    </ligand>
</feature>
<comment type="subunit">
    <text evidence="8">Monomer.</text>
</comment>
<evidence type="ECO:0000256" key="6">
    <source>
        <dbReference type="ARBA" id="ARBA00023141"/>
    </source>
</evidence>
<dbReference type="GO" id="GO:0008652">
    <property type="term" value="P:amino acid biosynthetic process"/>
    <property type="evidence" value="ECO:0007669"/>
    <property type="project" value="UniProtKB-KW"/>
</dbReference>
<comment type="similarity">
    <text evidence="2 8">Belongs to the EPSP synthase family.</text>
</comment>
<feature type="binding site" evidence="8">
    <location>
        <position position="46"/>
    </location>
    <ligand>
        <name>3-phosphoshikimate</name>
        <dbReference type="ChEBI" id="CHEBI:145989"/>
    </ligand>
</feature>
<dbReference type="HAMAP" id="MF_00210">
    <property type="entry name" value="EPSP_synth"/>
    <property type="match status" value="1"/>
</dbReference>
<feature type="binding site" evidence="8">
    <location>
        <position position="367"/>
    </location>
    <ligand>
        <name>phosphoenolpyruvate</name>
        <dbReference type="ChEBI" id="CHEBI:58702"/>
    </ligand>
</feature>
<organism evidence="11 12">
    <name type="scientific">Cryobacterium tepidiphilum</name>
    <dbReference type="NCBI Taxonomy" id="2486026"/>
    <lineage>
        <taxon>Bacteria</taxon>
        <taxon>Bacillati</taxon>
        <taxon>Actinomycetota</taxon>
        <taxon>Actinomycetes</taxon>
        <taxon>Micrococcales</taxon>
        <taxon>Microbacteriaceae</taxon>
        <taxon>Cryobacterium</taxon>
    </lineage>
</organism>
<dbReference type="AlphaFoldDB" id="A0A3M8KU78"/>
<evidence type="ECO:0000256" key="2">
    <source>
        <dbReference type="ARBA" id="ARBA00009948"/>
    </source>
</evidence>
<dbReference type="GO" id="GO:0005737">
    <property type="term" value="C:cytoplasm"/>
    <property type="evidence" value="ECO:0007669"/>
    <property type="project" value="UniProtKB-SubCell"/>
</dbReference>
<feature type="binding site" evidence="8">
    <location>
        <position position="45"/>
    </location>
    <ligand>
        <name>3-phosphoshikimate</name>
        <dbReference type="ChEBI" id="CHEBI:145989"/>
    </ligand>
</feature>
<dbReference type="PANTHER" id="PTHR21090:SF5">
    <property type="entry name" value="PENTAFUNCTIONAL AROM POLYPEPTIDE"/>
    <property type="match status" value="1"/>
</dbReference>
<comment type="pathway">
    <text evidence="1 8">Metabolic intermediate biosynthesis; chorismate biosynthesis; chorismate from D-erythrose 4-phosphate and phosphoenolpyruvate: step 6/7.</text>
</comment>
<dbReference type="InterPro" id="IPR001986">
    <property type="entry name" value="Enolpyruvate_Tfrase_dom"/>
</dbReference>
<dbReference type="InterPro" id="IPR006264">
    <property type="entry name" value="EPSP_synthase"/>
</dbReference>
<feature type="binding site" evidence="8">
    <location>
        <position position="146"/>
    </location>
    <ligand>
        <name>phosphoenolpyruvate</name>
        <dbReference type="ChEBI" id="CHEBI:58702"/>
    </ligand>
</feature>
<dbReference type="EMBL" id="RDSR01000026">
    <property type="protein sequence ID" value="RNE56813.1"/>
    <property type="molecule type" value="Genomic_DNA"/>
</dbReference>
<evidence type="ECO:0000256" key="1">
    <source>
        <dbReference type="ARBA" id="ARBA00004811"/>
    </source>
</evidence>
<keyword evidence="12" id="KW-1185">Reference proteome</keyword>
<dbReference type="PROSITE" id="PS00104">
    <property type="entry name" value="EPSP_SYNTHASE_1"/>
    <property type="match status" value="1"/>
</dbReference>
<feature type="binding site" evidence="8">
    <location>
        <position position="118"/>
    </location>
    <ligand>
        <name>phosphoenolpyruvate</name>
        <dbReference type="ChEBI" id="CHEBI:58702"/>
    </ligand>
</feature>
<dbReference type="InterPro" id="IPR023193">
    <property type="entry name" value="EPSP_synthase_CS"/>
</dbReference>
<feature type="active site" description="Proton acceptor" evidence="8">
    <location>
        <position position="336"/>
    </location>
</feature>
<keyword evidence="3 8" id="KW-0963">Cytoplasm</keyword>
<dbReference type="CDD" id="cd01556">
    <property type="entry name" value="EPSP_synthase"/>
    <property type="match status" value="1"/>
</dbReference>
<comment type="subcellular location">
    <subcellularLocation>
        <location evidence="8">Cytoplasm</location>
    </subcellularLocation>
</comment>
<feature type="binding site" evidence="8">
    <location>
        <position position="433"/>
    </location>
    <ligand>
        <name>phosphoenolpyruvate</name>
        <dbReference type="ChEBI" id="CHEBI:58702"/>
    </ligand>
</feature>